<evidence type="ECO:0000313" key="9">
    <source>
        <dbReference type="Proteomes" id="UP000708208"/>
    </source>
</evidence>
<dbReference type="PIRSF" id="PIRSF036949">
    <property type="entry name" value="RPA32"/>
    <property type="match status" value="1"/>
</dbReference>
<comment type="caution">
    <text evidence="8">The sequence shown here is derived from an EMBL/GenBank/DDBJ whole genome shotgun (WGS) entry which is preliminary data.</text>
</comment>
<feature type="domain" description="Replication protein A C-terminal" evidence="7">
    <location>
        <begin position="190"/>
        <end position="280"/>
    </location>
</feature>
<keyword evidence="4" id="KW-0238">DNA-binding</keyword>
<evidence type="ECO:0000256" key="2">
    <source>
        <dbReference type="ARBA" id="ARBA00007815"/>
    </source>
</evidence>
<comment type="similarity">
    <text evidence="2">Belongs to the replication factor A protein 2 family.</text>
</comment>
<proteinExistence type="inferred from homology"/>
<evidence type="ECO:0000256" key="5">
    <source>
        <dbReference type="ARBA" id="ARBA00023242"/>
    </source>
</evidence>
<dbReference type="EMBL" id="CAJVCH010570791">
    <property type="protein sequence ID" value="CAG7835892.1"/>
    <property type="molecule type" value="Genomic_DNA"/>
</dbReference>
<evidence type="ECO:0000256" key="6">
    <source>
        <dbReference type="SAM" id="MobiDB-lite"/>
    </source>
</evidence>
<sequence length="287" mass="30819">MWGNEDFGGNTQVNRRGGGGFVPGDGKFGSPATGDRATSRVKRSQNIFSLTIKQLMDSPEESLRIHDTEVSVVSIVGLVRSVESTSTKISYVIDDMTGTIEAHTYIGTEDNSMGPPLVLTENTYGKIIGSARTTKGGSGNSKYILIFKAVPVMDVNEITTHGLEVLGIPMKIKKLKDSQSTKTGFGNIETSLTNSLMGVSFGEPAMNSTMNASVGGQSVSGLSANQNMVFRCIQSVKGDEGVHVEQVVTNLKNKMSAKDVMASIEFLSGEGHIYSTLDDEHYKCTDW</sequence>
<dbReference type="GO" id="GO:0005662">
    <property type="term" value="C:DNA replication factor A complex"/>
    <property type="evidence" value="ECO:0007669"/>
    <property type="project" value="TreeGrafter"/>
</dbReference>
<accession>A0A8J2LGP5</accession>
<name>A0A8J2LGP5_9HEXA</name>
<dbReference type="PANTHER" id="PTHR13989">
    <property type="entry name" value="REPLICATION PROTEIN A-RELATED"/>
    <property type="match status" value="1"/>
</dbReference>
<dbReference type="InterPro" id="IPR014646">
    <property type="entry name" value="Rfa2/RPA32"/>
</dbReference>
<feature type="compositionally biased region" description="Gly residues" evidence="6">
    <location>
        <begin position="16"/>
        <end position="27"/>
    </location>
</feature>
<evidence type="ECO:0000256" key="1">
    <source>
        <dbReference type="ARBA" id="ARBA00004123"/>
    </source>
</evidence>
<gene>
    <name evidence="8" type="ORF">AFUS01_LOCUS45207</name>
</gene>
<evidence type="ECO:0000256" key="4">
    <source>
        <dbReference type="ARBA" id="ARBA00023125"/>
    </source>
</evidence>
<evidence type="ECO:0000313" key="8">
    <source>
        <dbReference type="EMBL" id="CAG7835892.1"/>
    </source>
</evidence>
<keyword evidence="5" id="KW-0539">Nucleus</keyword>
<dbReference type="GO" id="GO:0035861">
    <property type="term" value="C:site of double-strand break"/>
    <property type="evidence" value="ECO:0007669"/>
    <property type="project" value="TreeGrafter"/>
</dbReference>
<keyword evidence="9" id="KW-1185">Reference proteome</keyword>
<comment type="subcellular location">
    <subcellularLocation>
        <location evidence="1">Nucleus</location>
    </subcellularLocation>
</comment>
<dbReference type="FunFam" id="1.10.10.10:FF:000168">
    <property type="entry name" value="Replication protein A 32 kDa subunit"/>
    <property type="match status" value="1"/>
</dbReference>
<dbReference type="PANTHER" id="PTHR13989:SF16">
    <property type="entry name" value="REPLICATION PROTEIN A2"/>
    <property type="match status" value="1"/>
</dbReference>
<organism evidence="8 9">
    <name type="scientific">Allacma fusca</name>
    <dbReference type="NCBI Taxonomy" id="39272"/>
    <lineage>
        <taxon>Eukaryota</taxon>
        <taxon>Metazoa</taxon>
        <taxon>Ecdysozoa</taxon>
        <taxon>Arthropoda</taxon>
        <taxon>Hexapoda</taxon>
        <taxon>Collembola</taxon>
        <taxon>Symphypleona</taxon>
        <taxon>Sminthuridae</taxon>
        <taxon>Allacma</taxon>
    </lineage>
</organism>
<dbReference type="GO" id="GO:0003697">
    <property type="term" value="F:single-stranded DNA binding"/>
    <property type="evidence" value="ECO:0007669"/>
    <property type="project" value="TreeGrafter"/>
</dbReference>
<dbReference type="GO" id="GO:0006289">
    <property type="term" value="P:nucleotide-excision repair"/>
    <property type="evidence" value="ECO:0007669"/>
    <property type="project" value="TreeGrafter"/>
</dbReference>
<dbReference type="CDD" id="cd04478">
    <property type="entry name" value="RPA2_DBD_D"/>
    <property type="match status" value="1"/>
</dbReference>
<dbReference type="GO" id="GO:0006260">
    <property type="term" value="P:DNA replication"/>
    <property type="evidence" value="ECO:0007669"/>
    <property type="project" value="TreeGrafter"/>
</dbReference>
<evidence type="ECO:0000259" key="7">
    <source>
        <dbReference type="Pfam" id="PF08784"/>
    </source>
</evidence>
<dbReference type="Pfam" id="PF08784">
    <property type="entry name" value="RPA_C"/>
    <property type="match status" value="1"/>
</dbReference>
<dbReference type="GO" id="GO:0000724">
    <property type="term" value="P:double-strand break repair via homologous recombination"/>
    <property type="evidence" value="ECO:0007669"/>
    <property type="project" value="TreeGrafter"/>
</dbReference>
<evidence type="ECO:0000256" key="3">
    <source>
        <dbReference type="ARBA" id="ARBA00022705"/>
    </source>
</evidence>
<keyword evidence="3" id="KW-0235">DNA replication</keyword>
<feature type="region of interest" description="Disordered" evidence="6">
    <location>
        <begin position="1"/>
        <end position="40"/>
    </location>
</feature>
<dbReference type="InterPro" id="IPR040260">
    <property type="entry name" value="RFA2-like"/>
</dbReference>
<protein>
    <recommendedName>
        <fullName evidence="7">Replication protein A C-terminal domain-containing protein</fullName>
    </recommendedName>
</protein>
<dbReference type="GO" id="GO:0000781">
    <property type="term" value="C:chromosome, telomeric region"/>
    <property type="evidence" value="ECO:0007669"/>
    <property type="project" value="TreeGrafter"/>
</dbReference>
<dbReference type="Proteomes" id="UP000708208">
    <property type="component" value="Unassembled WGS sequence"/>
</dbReference>
<dbReference type="AlphaFoldDB" id="A0A8J2LGP5"/>
<reference evidence="8" key="1">
    <citation type="submission" date="2021-06" db="EMBL/GenBank/DDBJ databases">
        <authorList>
            <person name="Hodson N. C."/>
            <person name="Mongue J. A."/>
            <person name="Jaron S. K."/>
        </authorList>
    </citation>
    <scope>NUCLEOTIDE SEQUENCE</scope>
</reference>
<dbReference type="InterPro" id="IPR014892">
    <property type="entry name" value="RPA_C"/>
</dbReference>
<dbReference type="OrthoDB" id="25571at2759"/>